<dbReference type="AlphaFoldDB" id="A0A5B7JUK0"/>
<sequence>MGLSLNGVPGNAWLSDLESKSVHIVILQRGCELSLCFGAAVNTTTALRLSNCAALVITVTGSSV</sequence>
<evidence type="ECO:0000313" key="1">
    <source>
        <dbReference type="EMBL" id="MPC98469.1"/>
    </source>
</evidence>
<reference evidence="1 2" key="1">
    <citation type="submission" date="2019-05" db="EMBL/GenBank/DDBJ databases">
        <title>Another draft genome of Portunus trituberculatus and its Hox gene families provides insights of decapod evolution.</title>
        <authorList>
            <person name="Jeong J.-H."/>
            <person name="Song I."/>
            <person name="Kim S."/>
            <person name="Choi T."/>
            <person name="Kim D."/>
            <person name="Ryu S."/>
            <person name="Kim W."/>
        </authorList>
    </citation>
    <scope>NUCLEOTIDE SEQUENCE [LARGE SCALE GENOMIC DNA]</scope>
    <source>
        <tissue evidence="1">Muscle</tissue>
    </source>
</reference>
<evidence type="ECO:0000313" key="2">
    <source>
        <dbReference type="Proteomes" id="UP000324222"/>
    </source>
</evidence>
<gene>
    <name evidence="1" type="ORF">E2C01_093841</name>
</gene>
<dbReference type="EMBL" id="VSRR010114232">
    <property type="protein sequence ID" value="MPC98469.1"/>
    <property type="molecule type" value="Genomic_DNA"/>
</dbReference>
<comment type="caution">
    <text evidence="1">The sequence shown here is derived from an EMBL/GenBank/DDBJ whole genome shotgun (WGS) entry which is preliminary data.</text>
</comment>
<accession>A0A5B7JUK0</accession>
<dbReference type="Proteomes" id="UP000324222">
    <property type="component" value="Unassembled WGS sequence"/>
</dbReference>
<organism evidence="1 2">
    <name type="scientific">Portunus trituberculatus</name>
    <name type="common">Swimming crab</name>
    <name type="synonym">Neptunus trituberculatus</name>
    <dbReference type="NCBI Taxonomy" id="210409"/>
    <lineage>
        <taxon>Eukaryota</taxon>
        <taxon>Metazoa</taxon>
        <taxon>Ecdysozoa</taxon>
        <taxon>Arthropoda</taxon>
        <taxon>Crustacea</taxon>
        <taxon>Multicrustacea</taxon>
        <taxon>Malacostraca</taxon>
        <taxon>Eumalacostraca</taxon>
        <taxon>Eucarida</taxon>
        <taxon>Decapoda</taxon>
        <taxon>Pleocyemata</taxon>
        <taxon>Brachyura</taxon>
        <taxon>Eubrachyura</taxon>
        <taxon>Portunoidea</taxon>
        <taxon>Portunidae</taxon>
        <taxon>Portuninae</taxon>
        <taxon>Portunus</taxon>
    </lineage>
</organism>
<name>A0A5B7JUK0_PORTR</name>
<keyword evidence="2" id="KW-1185">Reference proteome</keyword>
<proteinExistence type="predicted"/>
<protein>
    <submittedName>
        <fullName evidence="1">Uncharacterized protein</fullName>
    </submittedName>
</protein>